<comment type="caution">
    <text evidence="2">The sequence shown here is derived from an EMBL/GenBank/DDBJ whole genome shotgun (WGS) entry which is preliminary data.</text>
</comment>
<protein>
    <submittedName>
        <fullName evidence="2">Uncharacterized protein</fullName>
    </submittedName>
</protein>
<dbReference type="Proteomes" id="UP000030466">
    <property type="component" value="Unassembled WGS sequence"/>
</dbReference>
<dbReference type="EMBL" id="JSUH01000017">
    <property type="protein sequence ID" value="KHD96445.1"/>
    <property type="molecule type" value="Genomic_DNA"/>
</dbReference>
<feature type="compositionally biased region" description="Gly residues" evidence="1">
    <location>
        <begin position="30"/>
        <end position="43"/>
    </location>
</feature>
<feature type="compositionally biased region" description="Basic residues" evidence="1">
    <location>
        <begin position="123"/>
        <end position="141"/>
    </location>
</feature>
<organism evidence="2 3">
    <name type="scientific">Kocuria rosea subsp. polaris</name>
    <dbReference type="NCBI Taxonomy" id="136273"/>
    <lineage>
        <taxon>Bacteria</taxon>
        <taxon>Bacillati</taxon>
        <taxon>Actinomycetota</taxon>
        <taxon>Actinomycetes</taxon>
        <taxon>Micrococcales</taxon>
        <taxon>Micrococcaceae</taxon>
        <taxon>Kocuria</taxon>
    </lineage>
</organism>
<evidence type="ECO:0000313" key="2">
    <source>
        <dbReference type="EMBL" id="KHD96445.1"/>
    </source>
</evidence>
<evidence type="ECO:0000256" key="1">
    <source>
        <dbReference type="SAM" id="MobiDB-lite"/>
    </source>
</evidence>
<name>A0A0A6VMW4_KOCRO</name>
<dbReference type="AlphaFoldDB" id="A0A0A6VMW4"/>
<accession>A0A0A6VMW4</accession>
<evidence type="ECO:0000313" key="3">
    <source>
        <dbReference type="Proteomes" id="UP000030466"/>
    </source>
</evidence>
<reference evidence="2 3" key="1">
    <citation type="journal article" date="2003" name="Int. J. Syst. Evol. Microbiol.">
        <title>Kocuria polaris sp. nov., an orange-pigmented psychrophilic bacterium isolated from an Antarctic cyanobacterial mat sample.</title>
        <authorList>
            <person name="Reddy G.S."/>
            <person name="Prakash J.S."/>
            <person name="Prabahar V."/>
            <person name="Matsumoto G.I."/>
            <person name="Stackebrandt E."/>
            <person name="Shivaji S."/>
        </authorList>
    </citation>
    <scope>NUCLEOTIDE SEQUENCE [LARGE SCALE GENOMIC DNA]</scope>
    <source>
        <strain evidence="2 3">CMS 76or</strain>
    </source>
</reference>
<feature type="region of interest" description="Disordered" evidence="1">
    <location>
        <begin position="115"/>
        <end position="141"/>
    </location>
</feature>
<proteinExistence type="predicted"/>
<feature type="region of interest" description="Disordered" evidence="1">
    <location>
        <begin position="1"/>
        <end position="101"/>
    </location>
</feature>
<sequence>MADVRGRRPAARSDGSEGPGDGSAQRGAARGRGGCGTRSGGPGAVPAPKSGPRCIHRSPWAGSRGEDTRAGCRPAGRHLSGHCNEHRGESDGPDPTLPVRRPTALRPVVLGVLPRAGAAPGAPRRHRLGRRRHRLTGARGP</sequence>
<gene>
    <name evidence="2" type="ORF">GY22_15745</name>
</gene>
<keyword evidence="3" id="KW-1185">Reference proteome</keyword>